<evidence type="ECO:0000256" key="6">
    <source>
        <dbReference type="ARBA" id="ARBA00043698"/>
    </source>
</evidence>
<evidence type="ECO:0000256" key="2">
    <source>
        <dbReference type="ARBA" id="ARBA00022679"/>
    </source>
</evidence>
<evidence type="ECO:0000313" key="12">
    <source>
        <dbReference type="Proteomes" id="UP001046870"/>
    </source>
</evidence>
<keyword evidence="12" id="KW-1185">Reference proteome</keyword>
<sequence>MRQHWLLIKVAELEASLPSTCKVIFPDENKLLSFQLDVSPDEGYYQSGTFQFEINVPEAYNMVPPKAKCLTQIWHPNITEAGGICLSILREHSTDGTGWAQTRTLKIFAYRNQEDPDAGGESESLFRHTDVIMHCLALVFSRYQSAAPTTLQGDGAITRVQASC</sequence>
<organism evidence="11 12">
    <name type="scientific">Megalops atlanticus</name>
    <name type="common">Tarpon</name>
    <name type="synonym">Clupea gigantea</name>
    <dbReference type="NCBI Taxonomy" id="7932"/>
    <lineage>
        <taxon>Eukaryota</taxon>
        <taxon>Metazoa</taxon>
        <taxon>Chordata</taxon>
        <taxon>Craniata</taxon>
        <taxon>Vertebrata</taxon>
        <taxon>Euteleostomi</taxon>
        <taxon>Actinopterygii</taxon>
        <taxon>Neopterygii</taxon>
        <taxon>Teleostei</taxon>
        <taxon>Elopiformes</taxon>
        <taxon>Megalopidae</taxon>
        <taxon>Megalops</taxon>
    </lineage>
</organism>
<dbReference type="FunFam" id="3.10.110.10:FF:000033">
    <property type="entry name" value="NEDD8-conjugating enzyme UBE2F"/>
    <property type="match status" value="1"/>
</dbReference>
<dbReference type="PANTHER" id="PTHR24068">
    <property type="entry name" value="UBIQUITIN-CONJUGATING ENZYME E2"/>
    <property type="match status" value="1"/>
</dbReference>
<dbReference type="InterPro" id="IPR000608">
    <property type="entry name" value="UBC"/>
</dbReference>
<proteinExistence type="inferred from homology"/>
<accession>A0A9D3PS73</accession>
<dbReference type="PROSITE" id="PS00183">
    <property type="entry name" value="UBC_1"/>
    <property type="match status" value="1"/>
</dbReference>
<dbReference type="GO" id="GO:0045116">
    <property type="term" value="P:protein neddylation"/>
    <property type="evidence" value="ECO:0007669"/>
    <property type="project" value="UniProtKB-ARBA"/>
</dbReference>
<evidence type="ECO:0000256" key="1">
    <source>
        <dbReference type="ARBA" id="ARBA00005032"/>
    </source>
</evidence>
<dbReference type="AlphaFoldDB" id="A0A9D3PS73"/>
<keyword evidence="2" id="KW-0808">Transferase</keyword>
<keyword evidence="3 9" id="KW-0547">Nucleotide-binding</keyword>
<comment type="pathway">
    <text evidence="1">Protein modification; protein neddylation.</text>
</comment>
<dbReference type="GO" id="GO:0005524">
    <property type="term" value="F:ATP binding"/>
    <property type="evidence" value="ECO:0007669"/>
    <property type="project" value="UniProtKB-UniRule"/>
</dbReference>
<dbReference type="SUPFAM" id="SSF54495">
    <property type="entry name" value="UBC-like"/>
    <property type="match status" value="1"/>
</dbReference>
<dbReference type="Gene3D" id="3.10.110.10">
    <property type="entry name" value="Ubiquitin Conjugating Enzyme"/>
    <property type="match status" value="1"/>
</dbReference>
<comment type="similarity">
    <text evidence="9">Belongs to the ubiquitin-conjugating enzyme family.</text>
</comment>
<dbReference type="OrthoDB" id="10249039at2759"/>
<evidence type="ECO:0000256" key="3">
    <source>
        <dbReference type="ARBA" id="ARBA00022741"/>
    </source>
</evidence>
<gene>
    <name evidence="11" type="ORF">MATL_G00151130</name>
</gene>
<evidence type="ECO:0000256" key="5">
    <source>
        <dbReference type="ARBA" id="ARBA00022840"/>
    </source>
</evidence>
<feature type="active site" description="Glycyl thioester intermediate" evidence="8">
    <location>
        <position position="85"/>
    </location>
</feature>
<dbReference type="SMART" id="SM00212">
    <property type="entry name" value="UBCc"/>
    <property type="match status" value="1"/>
</dbReference>
<name>A0A9D3PS73_MEGAT</name>
<protein>
    <recommendedName>
        <fullName evidence="7">E2 NEDD8-conjugating enzyme</fullName>
        <ecNumber evidence="7">2.3.2.34</ecNumber>
    </recommendedName>
</protein>
<feature type="domain" description="UBC core" evidence="10">
    <location>
        <begin position="1"/>
        <end position="156"/>
    </location>
</feature>
<dbReference type="InterPro" id="IPR016135">
    <property type="entry name" value="UBQ-conjugating_enzyme/RWD"/>
</dbReference>
<comment type="caution">
    <text evidence="11">The sequence shown here is derived from an EMBL/GenBank/DDBJ whole genome shotgun (WGS) entry which is preliminary data.</text>
</comment>
<evidence type="ECO:0000256" key="4">
    <source>
        <dbReference type="ARBA" id="ARBA00022786"/>
    </source>
</evidence>
<dbReference type="CDD" id="cd23794">
    <property type="entry name" value="UBCc_UBE2F_UBE2M"/>
    <property type="match status" value="1"/>
</dbReference>
<keyword evidence="4 9" id="KW-0833">Ubl conjugation pathway</keyword>
<dbReference type="EMBL" id="JAFDVH010000012">
    <property type="protein sequence ID" value="KAG7467239.1"/>
    <property type="molecule type" value="Genomic_DNA"/>
</dbReference>
<evidence type="ECO:0000313" key="11">
    <source>
        <dbReference type="EMBL" id="KAG7467239.1"/>
    </source>
</evidence>
<comment type="catalytic activity">
    <reaction evidence="6">
        <text>[E1 NEDD8-activating enzyme]-S-[NEDD8 protein]-yl-L-cysteine + [E2 NEDD8-conjugating enzyme]-L-cysteine = [E1 NEDD8-activating enzyme]-L-cysteine + [E2 NEDD8-conjugating enzyme]-S-[NEDD8-protein]-yl-L-cysteine.</text>
        <dbReference type="EC" id="2.3.2.34"/>
    </reaction>
</comment>
<dbReference type="PROSITE" id="PS50127">
    <property type="entry name" value="UBC_2"/>
    <property type="match status" value="1"/>
</dbReference>
<keyword evidence="5 9" id="KW-0067">ATP-binding</keyword>
<reference evidence="11" key="1">
    <citation type="submission" date="2021-01" db="EMBL/GenBank/DDBJ databases">
        <authorList>
            <person name="Zahm M."/>
            <person name="Roques C."/>
            <person name="Cabau C."/>
            <person name="Klopp C."/>
            <person name="Donnadieu C."/>
            <person name="Jouanno E."/>
            <person name="Lampietro C."/>
            <person name="Louis A."/>
            <person name="Herpin A."/>
            <person name="Echchiki A."/>
            <person name="Berthelot C."/>
            <person name="Parey E."/>
            <person name="Roest-Crollius H."/>
            <person name="Braasch I."/>
            <person name="Postlethwait J."/>
            <person name="Bobe J."/>
            <person name="Montfort J."/>
            <person name="Bouchez O."/>
            <person name="Begum T."/>
            <person name="Mejri S."/>
            <person name="Adams A."/>
            <person name="Chen W.-J."/>
            <person name="Guiguen Y."/>
        </authorList>
    </citation>
    <scope>NUCLEOTIDE SEQUENCE</scope>
    <source>
        <strain evidence="11">YG-15Mar2019-1</strain>
        <tissue evidence="11">Brain</tissue>
    </source>
</reference>
<dbReference type="Pfam" id="PF00179">
    <property type="entry name" value="UQ_con"/>
    <property type="match status" value="1"/>
</dbReference>
<evidence type="ECO:0000256" key="7">
    <source>
        <dbReference type="ARBA" id="ARBA00044047"/>
    </source>
</evidence>
<dbReference type="Proteomes" id="UP001046870">
    <property type="component" value="Chromosome 12"/>
</dbReference>
<evidence type="ECO:0000256" key="8">
    <source>
        <dbReference type="PROSITE-ProRule" id="PRU10133"/>
    </source>
</evidence>
<evidence type="ECO:0000256" key="9">
    <source>
        <dbReference type="RuleBase" id="RU362109"/>
    </source>
</evidence>
<evidence type="ECO:0000259" key="10">
    <source>
        <dbReference type="PROSITE" id="PS50127"/>
    </source>
</evidence>
<dbReference type="GO" id="GO:0061654">
    <property type="term" value="F:NEDD8 conjugating enzyme activity"/>
    <property type="evidence" value="ECO:0007669"/>
    <property type="project" value="UniProtKB-EC"/>
</dbReference>
<dbReference type="EC" id="2.3.2.34" evidence="7"/>
<dbReference type="InterPro" id="IPR023313">
    <property type="entry name" value="UBQ-conjugating_AS"/>
</dbReference>